<feature type="region of interest" description="Disordered" evidence="4">
    <location>
        <begin position="42"/>
        <end position="61"/>
    </location>
</feature>
<gene>
    <name evidence="6" type="ORF">UFOPK3914_01091</name>
</gene>
<protein>
    <submittedName>
        <fullName evidence="6">Unannotated protein</fullName>
    </submittedName>
</protein>
<dbReference type="GO" id="GO:0008252">
    <property type="term" value="F:nucleotidase activity"/>
    <property type="evidence" value="ECO:0007669"/>
    <property type="project" value="InterPro"/>
</dbReference>
<dbReference type="Pfam" id="PF01975">
    <property type="entry name" value="SurE"/>
    <property type="match status" value="1"/>
</dbReference>
<dbReference type="InterPro" id="IPR036523">
    <property type="entry name" value="SurE-like_sf"/>
</dbReference>
<evidence type="ECO:0000256" key="1">
    <source>
        <dbReference type="ARBA" id="ARBA00011062"/>
    </source>
</evidence>
<comment type="similarity">
    <text evidence="1">Belongs to the SurE nucleotidase family.</text>
</comment>
<dbReference type="AlphaFoldDB" id="A0A6J7MNP1"/>
<dbReference type="InterPro" id="IPR002828">
    <property type="entry name" value="SurE-like_Pase/nucleotidase"/>
</dbReference>
<proteinExistence type="inferred from homology"/>
<dbReference type="Gene3D" id="3.40.1210.10">
    <property type="entry name" value="Survival protein SurE-like phosphatase/nucleotidase"/>
    <property type="match status" value="1"/>
</dbReference>
<evidence type="ECO:0000256" key="2">
    <source>
        <dbReference type="ARBA" id="ARBA00022723"/>
    </source>
</evidence>
<reference evidence="6" key="1">
    <citation type="submission" date="2020-05" db="EMBL/GenBank/DDBJ databases">
        <authorList>
            <person name="Chiriac C."/>
            <person name="Salcher M."/>
            <person name="Ghai R."/>
            <person name="Kavagutti S V."/>
        </authorList>
    </citation>
    <scope>NUCLEOTIDE SEQUENCE</scope>
</reference>
<evidence type="ECO:0000256" key="3">
    <source>
        <dbReference type="ARBA" id="ARBA00022801"/>
    </source>
</evidence>
<dbReference type="PANTHER" id="PTHR30457:SF0">
    <property type="entry name" value="PHOSPHATASE, PUTATIVE (AFU_ORTHOLOGUE AFUA_4G01070)-RELATED"/>
    <property type="match status" value="1"/>
</dbReference>
<dbReference type="GO" id="GO:0046872">
    <property type="term" value="F:metal ion binding"/>
    <property type="evidence" value="ECO:0007669"/>
    <property type="project" value="UniProtKB-KW"/>
</dbReference>
<dbReference type="InterPro" id="IPR030048">
    <property type="entry name" value="SurE"/>
</dbReference>
<sequence length="302" mass="30352">MFSRVKSRVSPTGQPRRRVAQSASAVLLSLAVVGGLLSSCSSGEGAESSTSTTEKSAQSSTSAVAAESQTLRILVSNDDGYAAPGIDAVVRALAALPDTEVVVAAPAENQSGTAGKTSEGELQVSEVTTASGYPATSVQGYPADAVNWALDGGIGELPALVVTGVNAGQNLGSVGNTLSGTIGAARAAAAKNIPALASSTAISDAVDYDLAASYVVTWVQAHRQDLLEGKLTGKELVLQNLNVPVCTTGSLRAQVEVPMSASGEGAIADQDCTSTLQDPADDITAFNNGFVTLSEVTVQGPA</sequence>
<evidence type="ECO:0000259" key="5">
    <source>
        <dbReference type="Pfam" id="PF01975"/>
    </source>
</evidence>
<feature type="domain" description="Survival protein SurE-like phosphatase/nucleotidase" evidence="5">
    <location>
        <begin position="73"/>
        <end position="252"/>
    </location>
</feature>
<evidence type="ECO:0000256" key="4">
    <source>
        <dbReference type="SAM" id="MobiDB-lite"/>
    </source>
</evidence>
<keyword evidence="2" id="KW-0479">Metal-binding</keyword>
<evidence type="ECO:0000313" key="6">
    <source>
        <dbReference type="EMBL" id="CAB4982337.1"/>
    </source>
</evidence>
<dbReference type="EMBL" id="CAFBOG010000093">
    <property type="protein sequence ID" value="CAB4982337.1"/>
    <property type="molecule type" value="Genomic_DNA"/>
</dbReference>
<keyword evidence="3" id="KW-0378">Hydrolase</keyword>
<accession>A0A6J7MNP1</accession>
<name>A0A6J7MNP1_9ZZZZ</name>
<dbReference type="SUPFAM" id="SSF64167">
    <property type="entry name" value="SurE-like"/>
    <property type="match status" value="1"/>
</dbReference>
<dbReference type="PANTHER" id="PTHR30457">
    <property type="entry name" value="5'-NUCLEOTIDASE SURE"/>
    <property type="match status" value="1"/>
</dbReference>
<organism evidence="6">
    <name type="scientific">freshwater metagenome</name>
    <dbReference type="NCBI Taxonomy" id="449393"/>
    <lineage>
        <taxon>unclassified sequences</taxon>
        <taxon>metagenomes</taxon>
        <taxon>ecological metagenomes</taxon>
    </lineage>
</organism>